<dbReference type="PROSITE" id="PS00061">
    <property type="entry name" value="ADH_SHORT"/>
    <property type="match status" value="1"/>
</dbReference>
<name>A0ABP5QXA0_9MICO</name>
<dbReference type="Pfam" id="PF13561">
    <property type="entry name" value="adh_short_C2"/>
    <property type="match status" value="1"/>
</dbReference>
<reference evidence="3" key="1">
    <citation type="journal article" date="2019" name="Int. J. Syst. Evol. Microbiol.">
        <title>The Global Catalogue of Microorganisms (GCM) 10K type strain sequencing project: providing services to taxonomists for standard genome sequencing and annotation.</title>
        <authorList>
            <consortium name="The Broad Institute Genomics Platform"/>
            <consortium name="The Broad Institute Genome Sequencing Center for Infectious Disease"/>
            <person name="Wu L."/>
            <person name="Ma J."/>
        </authorList>
    </citation>
    <scope>NUCLEOTIDE SEQUENCE [LARGE SCALE GENOMIC DNA]</scope>
    <source>
        <strain evidence="3">JCM 16117</strain>
    </source>
</reference>
<evidence type="ECO:0000313" key="3">
    <source>
        <dbReference type="Proteomes" id="UP001500929"/>
    </source>
</evidence>
<dbReference type="PANTHER" id="PTHR42879">
    <property type="entry name" value="3-OXOACYL-(ACYL-CARRIER-PROTEIN) REDUCTASE"/>
    <property type="match status" value="1"/>
</dbReference>
<comment type="similarity">
    <text evidence="1">Belongs to the short-chain dehydrogenases/reductases (SDR) family.</text>
</comment>
<dbReference type="CDD" id="cd05233">
    <property type="entry name" value="SDR_c"/>
    <property type="match status" value="1"/>
</dbReference>
<dbReference type="InterPro" id="IPR036291">
    <property type="entry name" value="NAD(P)-bd_dom_sf"/>
</dbReference>
<accession>A0ABP5QXA0</accession>
<dbReference type="InterPro" id="IPR002347">
    <property type="entry name" value="SDR_fam"/>
</dbReference>
<proteinExistence type="inferred from homology"/>
<dbReference type="InterPro" id="IPR050259">
    <property type="entry name" value="SDR"/>
</dbReference>
<dbReference type="PRINTS" id="PR00080">
    <property type="entry name" value="SDRFAMILY"/>
</dbReference>
<evidence type="ECO:0000313" key="2">
    <source>
        <dbReference type="EMBL" id="GAA2246593.1"/>
    </source>
</evidence>
<sequence>MTPTESDSPRVAVVTGGTQGIGFAIAASLAQRGFAVAMLGRSIETGSAAAKRLGAGHRFFSCDVGDEQQIVDTFGAIERELGQVQVLVNNAGVGRAASIDDLTSSDWDALMSVDLKAAWLCTRAALPALRAGGGSVVNIASIHAHLTRKGLFPYAAAKSGMLGLTRSMALELAADGIRVNAVCPGYVRTPPMVAQYQERPDPEAAWEHLQSVQPLGRVGEPEEIASVVAFLASPEASFVTGASWDVDGGLGARFAT</sequence>
<evidence type="ECO:0000256" key="1">
    <source>
        <dbReference type="ARBA" id="ARBA00006484"/>
    </source>
</evidence>
<dbReference type="EMBL" id="BAAAQY010000012">
    <property type="protein sequence ID" value="GAA2246593.1"/>
    <property type="molecule type" value="Genomic_DNA"/>
</dbReference>
<organism evidence="2 3">
    <name type="scientific">Herbiconiux moechotypicola</name>
    <dbReference type="NCBI Taxonomy" id="637393"/>
    <lineage>
        <taxon>Bacteria</taxon>
        <taxon>Bacillati</taxon>
        <taxon>Actinomycetota</taxon>
        <taxon>Actinomycetes</taxon>
        <taxon>Micrococcales</taxon>
        <taxon>Microbacteriaceae</taxon>
        <taxon>Herbiconiux</taxon>
    </lineage>
</organism>
<dbReference type="SUPFAM" id="SSF51735">
    <property type="entry name" value="NAD(P)-binding Rossmann-fold domains"/>
    <property type="match status" value="1"/>
</dbReference>
<gene>
    <name evidence="2" type="ORF">GCM10009851_35070</name>
</gene>
<dbReference type="PANTHER" id="PTHR42879:SF2">
    <property type="entry name" value="3-OXOACYL-[ACYL-CARRIER-PROTEIN] REDUCTASE FABG"/>
    <property type="match status" value="1"/>
</dbReference>
<dbReference type="PRINTS" id="PR00081">
    <property type="entry name" value="GDHRDH"/>
</dbReference>
<keyword evidence="3" id="KW-1185">Reference proteome</keyword>
<dbReference type="InterPro" id="IPR020904">
    <property type="entry name" value="Sc_DH/Rdtase_CS"/>
</dbReference>
<dbReference type="Gene3D" id="3.40.50.720">
    <property type="entry name" value="NAD(P)-binding Rossmann-like Domain"/>
    <property type="match status" value="1"/>
</dbReference>
<protein>
    <submittedName>
        <fullName evidence="2">SDR family oxidoreductase</fullName>
    </submittedName>
</protein>
<dbReference type="Proteomes" id="UP001500929">
    <property type="component" value="Unassembled WGS sequence"/>
</dbReference>
<comment type="caution">
    <text evidence="2">The sequence shown here is derived from an EMBL/GenBank/DDBJ whole genome shotgun (WGS) entry which is preliminary data.</text>
</comment>